<dbReference type="SUPFAM" id="SSF56059">
    <property type="entry name" value="Glutathione synthetase ATP-binding domain-like"/>
    <property type="match status" value="1"/>
</dbReference>
<name>A0A158R901_TAEAS</name>
<gene>
    <name evidence="7" type="ORF">TASK_LOCUS6412</name>
</gene>
<evidence type="ECO:0000256" key="6">
    <source>
        <dbReference type="SAM" id="MobiDB-lite"/>
    </source>
</evidence>
<dbReference type="Pfam" id="PF03133">
    <property type="entry name" value="TTL"/>
    <property type="match status" value="2"/>
</dbReference>
<keyword evidence="5" id="KW-0067">ATP-binding</keyword>
<evidence type="ECO:0000313" key="9">
    <source>
        <dbReference type="WBParaSite" id="TASK_0000641101-mRNA-1"/>
    </source>
</evidence>
<protein>
    <submittedName>
        <fullName evidence="9">Tubulin monoglycylase TTLL3</fullName>
    </submittedName>
</protein>
<dbReference type="STRING" id="60517.A0A158R901"/>
<dbReference type="PANTHER" id="PTHR45870:SF2">
    <property type="entry name" value="TUBULIN MONOGLYCYLASE TTLL3"/>
    <property type="match status" value="1"/>
</dbReference>
<keyword evidence="4" id="KW-0547">Nucleotide-binding</keyword>
<accession>A0A158R901</accession>
<comment type="subcellular location">
    <subcellularLocation>
        <location evidence="1">Cytoplasm</location>
    </subcellularLocation>
</comment>
<feature type="compositionally biased region" description="Basic and acidic residues" evidence="6">
    <location>
        <begin position="987"/>
        <end position="1013"/>
    </location>
</feature>
<dbReference type="OrthoDB" id="202825at2759"/>
<proteinExistence type="predicted"/>
<feature type="region of interest" description="Disordered" evidence="6">
    <location>
        <begin position="141"/>
        <end position="191"/>
    </location>
</feature>
<feature type="region of interest" description="Disordered" evidence="6">
    <location>
        <begin position="983"/>
        <end position="1021"/>
    </location>
</feature>
<evidence type="ECO:0000256" key="4">
    <source>
        <dbReference type="ARBA" id="ARBA00022741"/>
    </source>
</evidence>
<feature type="compositionally biased region" description="Basic and acidic residues" evidence="6">
    <location>
        <begin position="915"/>
        <end position="932"/>
    </location>
</feature>
<dbReference type="GO" id="GO:0070736">
    <property type="term" value="F:protein-glycine ligase activity, initiating"/>
    <property type="evidence" value="ECO:0007669"/>
    <property type="project" value="TreeGrafter"/>
</dbReference>
<keyword evidence="2" id="KW-0963">Cytoplasm</keyword>
<dbReference type="InterPro" id="IPR051437">
    <property type="entry name" value="TTLL_monoglycylase"/>
</dbReference>
<evidence type="ECO:0000313" key="8">
    <source>
        <dbReference type="Proteomes" id="UP000282613"/>
    </source>
</evidence>
<dbReference type="GO" id="GO:0015630">
    <property type="term" value="C:microtubule cytoskeleton"/>
    <property type="evidence" value="ECO:0007669"/>
    <property type="project" value="TreeGrafter"/>
</dbReference>
<keyword evidence="3" id="KW-0436">Ligase</keyword>
<dbReference type="AlphaFoldDB" id="A0A158R901"/>
<dbReference type="PANTHER" id="PTHR45870">
    <property type="entry name" value="TUBULIN MONOGLYCYLASE TTLL3"/>
    <property type="match status" value="1"/>
</dbReference>
<reference evidence="7 8" key="2">
    <citation type="submission" date="2018-11" db="EMBL/GenBank/DDBJ databases">
        <authorList>
            <consortium name="Pathogen Informatics"/>
        </authorList>
    </citation>
    <scope>NUCLEOTIDE SEQUENCE [LARGE SCALE GENOMIC DNA]</scope>
</reference>
<dbReference type="EMBL" id="UYRS01018498">
    <property type="protein sequence ID" value="VDK36639.1"/>
    <property type="molecule type" value="Genomic_DNA"/>
</dbReference>
<sequence length="1021" mass="114092">MLGLQLNPNVLAHKKKFKKGDIRSESDVPFTFLSSSASHRRSLERRHFKHPLVSIAPLISNHLPFHHSDEFCISDPPTAGTVSVYGNHLATIHFACIESPKVNHSMSSSLKQLEGNDSAQTASSQDAPIYAVRVSSSIRNKASVHEARSPLPPSTAPASKKRSPDNCLSPRSKASGCSKQNGATGGTNGEGTDGIVVGSATCLLASRRNLKLGACTTDPAILLKAKGVADEAIKKNKVFAVLGPYRHIREGMRRRGWVEKFYRAPLFTIDERVLVLLSSSSQTTENQISAKESTNEDVETVPEEKNPTTVSGEQTPVTLGGKEWILRSFGSAFWVLVLPRLDCVDNYGIMVYTVKRMKTTSFLGASSYHWKRRERVSLVSAAIIGEFRLTAAMSILKWACNYYSIPPRFMSAKLDPKIPVRPVGNKTKATNVREGITPTTAISMALLVCEQFLHTKRRDGSEVPVCSRILIFLYFVSCEWRNFLSKFLFILVTEFYGITMGVLPCLLLCYSRLFLTFRRSSPFTREEEITRQCRRICDSLKTYCPQFDLDGQRNIWIIKPGSKSRGRGITCHSSIETMLSVAPSGGTVDNRFVVQKYIERPLLVYNTKFDIRQWFLISNWQPLTIWWYRECYLRFCSREFTLDSLGVNLGHRHVWERRILPEMQKEIINSMLCSQDAIDPRKVRWEISSPLPPPLLLPSPPFLLKGKEAGRQMSRRRRVDNWSHFCGLPRCMSMKRRRKRRGSKLVYFSEIKGSFELYGADFMITADDLRPWLIEINASPCMAPTTAVTSDLTARVLEDTLKVVVDRRTRRNCDVGGYILLYKQKSALSGSSQRDHVPQTFSLDNSVRRRPSKSVMRGPAIALPSLARSASLDTRGSYPSNAAPTIAAFTNDSTALKTHSITTSKTLVPSINREAAGDNRGYRQPPTDKEGGDLSETQGLSVSGRGAYPREVNAALGTRRSSAKRVTVSSGKYTTTATLMTVGARSRPKEKETVLQRTARSEKPIKSPGEHQLLEPSVTSI</sequence>
<organism evidence="9">
    <name type="scientific">Taenia asiatica</name>
    <name type="common">Asian tapeworm</name>
    <dbReference type="NCBI Taxonomy" id="60517"/>
    <lineage>
        <taxon>Eukaryota</taxon>
        <taxon>Metazoa</taxon>
        <taxon>Spiralia</taxon>
        <taxon>Lophotrochozoa</taxon>
        <taxon>Platyhelminthes</taxon>
        <taxon>Cestoda</taxon>
        <taxon>Eucestoda</taxon>
        <taxon>Cyclophyllidea</taxon>
        <taxon>Taeniidae</taxon>
        <taxon>Taenia</taxon>
    </lineage>
</organism>
<dbReference type="GO" id="GO:0005524">
    <property type="term" value="F:ATP binding"/>
    <property type="evidence" value="ECO:0007669"/>
    <property type="project" value="UniProtKB-KW"/>
</dbReference>
<feature type="region of interest" description="Disordered" evidence="6">
    <location>
        <begin position="906"/>
        <end position="948"/>
    </location>
</feature>
<dbReference type="InterPro" id="IPR004344">
    <property type="entry name" value="TTL/TTLL_fam"/>
</dbReference>
<keyword evidence="8" id="KW-1185">Reference proteome</keyword>
<reference evidence="9" key="1">
    <citation type="submission" date="2016-04" db="UniProtKB">
        <authorList>
            <consortium name="WormBaseParasite"/>
        </authorList>
    </citation>
    <scope>IDENTIFICATION</scope>
</reference>
<feature type="region of interest" description="Disordered" evidence="6">
    <location>
        <begin position="285"/>
        <end position="314"/>
    </location>
</feature>
<evidence type="ECO:0000256" key="5">
    <source>
        <dbReference type="ARBA" id="ARBA00022840"/>
    </source>
</evidence>
<dbReference type="Gene3D" id="3.30.470.20">
    <property type="entry name" value="ATP-grasp fold, B domain"/>
    <property type="match status" value="1"/>
</dbReference>
<evidence type="ECO:0000256" key="2">
    <source>
        <dbReference type="ARBA" id="ARBA00022490"/>
    </source>
</evidence>
<evidence type="ECO:0000313" key="7">
    <source>
        <dbReference type="EMBL" id="VDK36639.1"/>
    </source>
</evidence>
<dbReference type="WBParaSite" id="TASK_0000641101-mRNA-1">
    <property type="protein sequence ID" value="TASK_0000641101-mRNA-1"/>
    <property type="gene ID" value="TASK_0000641101"/>
</dbReference>
<dbReference type="GO" id="GO:0005737">
    <property type="term" value="C:cytoplasm"/>
    <property type="evidence" value="ECO:0007669"/>
    <property type="project" value="UniProtKB-SubCell"/>
</dbReference>
<dbReference type="PROSITE" id="PS51221">
    <property type="entry name" value="TTL"/>
    <property type="match status" value="1"/>
</dbReference>
<dbReference type="Proteomes" id="UP000282613">
    <property type="component" value="Unassembled WGS sequence"/>
</dbReference>
<evidence type="ECO:0000256" key="1">
    <source>
        <dbReference type="ARBA" id="ARBA00004496"/>
    </source>
</evidence>
<evidence type="ECO:0000256" key="3">
    <source>
        <dbReference type="ARBA" id="ARBA00022598"/>
    </source>
</evidence>